<dbReference type="Gene3D" id="3.40.50.720">
    <property type="entry name" value="NAD(P)-binding Rossmann-like Domain"/>
    <property type="match status" value="1"/>
</dbReference>
<comment type="cofactor">
    <cofactor evidence="2 10">
        <name>NAD(+)</name>
        <dbReference type="ChEBI" id="CHEBI:57540"/>
    </cofactor>
</comment>
<dbReference type="Proteomes" id="UP000526892">
    <property type="component" value="Unassembled WGS sequence"/>
</dbReference>
<dbReference type="NCBIfam" id="TIGR01179">
    <property type="entry name" value="galE"/>
    <property type="match status" value="1"/>
</dbReference>
<keyword evidence="7 10" id="KW-0520">NAD</keyword>
<dbReference type="EMBL" id="JACCDE010000016">
    <property type="protein sequence ID" value="NYS78408.1"/>
    <property type="molecule type" value="Genomic_DNA"/>
</dbReference>
<name>A0A7Z0RZ25_9GAMM</name>
<gene>
    <name evidence="12" type="primary">galE</name>
    <name evidence="12" type="ORF">HZS80_11940</name>
</gene>
<dbReference type="UniPathway" id="UPA00214"/>
<comment type="similarity">
    <text evidence="4 10">Belongs to the NAD(P)-dependent epimerase/dehydratase family.</text>
</comment>
<comment type="catalytic activity">
    <reaction evidence="1 10">
        <text>UDP-alpha-D-glucose = UDP-alpha-D-galactose</text>
        <dbReference type="Rhea" id="RHEA:22168"/>
        <dbReference type="ChEBI" id="CHEBI:58885"/>
        <dbReference type="ChEBI" id="CHEBI:66914"/>
        <dbReference type="EC" id="5.1.3.2"/>
    </reaction>
</comment>
<sequence>MNLLIVGGAGYIGSHMVKQLSLEGHNVVVLDNLTSGFRELACYGELVVGDLADIVLLENLFNQYEFDGVMHFAACSLVGESVQHPSKYYRNNVANTLNLLDVMVRHDVKQFIFSSTAATFGEPHYLPIDEAHPQQPINPYGMSKLMVERILSDYAAAYGLNSVSLRYFNACGGDPGGEIGECHDPETHLIPIILQAASGRREAVTVFGRDYATEDGTCVRDYIHIEDLCSAHALALKALLNKQIIGANAYNLGNGAGFSVQQVIDAVRRVVADDGRDIVVLEGERRSGDPATLVADSALVRKVLGWYPNFSALDTIIRHAWAWEKKLAKLD</sequence>
<dbReference type="EC" id="5.1.3.2" evidence="5 10"/>
<dbReference type="GO" id="GO:0033499">
    <property type="term" value="P:galactose catabolic process via UDP-galactose, Leloir pathway"/>
    <property type="evidence" value="ECO:0007669"/>
    <property type="project" value="TreeGrafter"/>
</dbReference>
<proteinExistence type="inferred from homology"/>
<evidence type="ECO:0000256" key="5">
    <source>
        <dbReference type="ARBA" id="ARBA00013189"/>
    </source>
</evidence>
<dbReference type="CDD" id="cd05247">
    <property type="entry name" value="UDP_G4E_1_SDR_e"/>
    <property type="match status" value="1"/>
</dbReference>
<evidence type="ECO:0000256" key="1">
    <source>
        <dbReference type="ARBA" id="ARBA00000083"/>
    </source>
</evidence>
<dbReference type="Pfam" id="PF01370">
    <property type="entry name" value="Epimerase"/>
    <property type="match status" value="1"/>
</dbReference>
<dbReference type="GO" id="GO:0003978">
    <property type="term" value="F:UDP-glucose 4-epimerase activity"/>
    <property type="evidence" value="ECO:0007669"/>
    <property type="project" value="UniProtKB-UniRule"/>
</dbReference>
<evidence type="ECO:0000256" key="9">
    <source>
        <dbReference type="ARBA" id="ARBA00023277"/>
    </source>
</evidence>
<evidence type="ECO:0000256" key="3">
    <source>
        <dbReference type="ARBA" id="ARBA00004947"/>
    </source>
</evidence>
<dbReference type="PANTHER" id="PTHR43725:SF53">
    <property type="entry name" value="UDP-ARABINOSE 4-EPIMERASE 1"/>
    <property type="match status" value="1"/>
</dbReference>
<dbReference type="InterPro" id="IPR001509">
    <property type="entry name" value="Epimerase_deHydtase"/>
</dbReference>
<dbReference type="InterPro" id="IPR036291">
    <property type="entry name" value="NAD(P)-bd_dom_sf"/>
</dbReference>
<dbReference type="Gene3D" id="3.90.25.10">
    <property type="entry name" value="UDP-galactose 4-epimerase, domain 1"/>
    <property type="match status" value="1"/>
</dbReference>
<evidence type="ECO:0000313" key="12">
    <source>
        <dbReference type="EMBL" id="NYS78408.1"/>
    </source>
</evidence>
<evidence type="ECO:0000256" key="4">
    <source>
        <dbReference type="ARBA" id="ARBA00007637"/>
    </source>
</evidence>
<evidence type="ECO:0000256" key="8">
    <source>
        <dbReference type="ARBA" id="ARBA00023235"/>
    </source>
</evidence>
<dbReference type="AlphaFoldDB" id="A0A7Z0RZ25"/>
<protein>
    <recommendedName>
        <fullName evidence="6 10">UDP-glucose 4-epimerase</fullName>
        <ecNumber evidence="5 10">5.1.3.2</ecNumber>
    </recommendedName>
</protein>
<dbReference type="SUPFAM" id="SSF51735">
    <property type="entry name" value="NAD(P)-binding Rossmann-fold domains"/>
    <property type="match status" value="1"/>
</dbReference>
<keyword evidence="8 10" id="KW-0413">Isomerase</keyword>
<evidence type="ECO:0000313" key="13">
    <source>
        <dbReference type="Proteomes" id="UP000526892"/>
    </source>
</evidence>
<dbReference type="InterPro" id="IPR005886">
    <property type="entry name" value="UDP_G4E"/>
</dbReference>
<evidence type="ECO:0000259" key="11">
    <source>
        <dbReference type="Pfam" id="PF01370"/>
    </source>
</evidence>
<comment type="pathway">
    <text evidence="3 10">Carbohydrate metabolism; galactose metabolism.</text>
</comment>
<keyword evidence="9 10" id="KW-0119">Carbohydrate metabolism</keyword>
<evidence type="ECO:0000256" key="2">
    <source>
        <dbReference type="ARBA" id="ARBA00001911"/>
    </source>
</evidence>
<keyword evidence="13" id="KW-1185">Reference proteome</keyword>
<evidence type="ECO:0000256" key="6">
    <source>
        <dbReference type="ARBA" id="ARBA00018569"/>
    </source>
</evidence>
<organism evidence="12 13">
    <name type="scientific">Vreelandella glaciei</name>
    <dbReference type="NCBI Taxonomy" id="186761"/>
    <lineage>
        <taxon>Bacteria</taxon>
        <taxon>Pseudomonadati</taxon>
        <taxon>Pseudomonadota</taxon>
        <taxon>Gammaproteobacteria</taxon>
        <taxon>Oceanospirillales</taxon>
        <taxon>Halomonadaceae</taxon>
        <taxon>Vreelandella</taxon>
    </lineage>
</organism>
<dbReference type="PANTHER" id="PTHR43725">
    <property type="entry name" value="UDP-GLUCOSE 4-EPIMERASE"/>
    <property type="match status" value="1"/>
</dbReference>
<dbReference type="RefSeq" id="WP_179916205.1">
    <property type="nucleotide sequence ID" value="NZ_JACCDE010000016.1"/>
</dbReference>
<feature type="domain" description="NAD-dependent epimerase/dehydratase" evidence="11">
    <location>
        <begin position="4"/>
        <end position="243"/>
    </location>
</feature>
<evidence type="ECO:0000256" key="7">
    <source>
        <dbReference type="ARBA" id="ARBA00023027"/>
    </source>
</evidence>
<accession>A0A7Z0RZ25</accession>
<comment type="caution">
    <text evidence="12">The sequence shown here is derived from an EMBL/GenBank/DDBJ whole genome shotgun (WGS) entry which is preliminary data.</text>
</comment>
<reference evidence="12 13" key="1">
    <citation type="journal article" date="2003" name="Extremophiles">
        <title>Halomonas glaciei sp. nov. isolated from fast ice of Adelie Land, Antarctica.</title>
        <authorList>
            <person name="Reddy G.S."/>
            <person name="Raghavan P.U."/>
            <person name="Sarita N.B."/>
            <person name="Prakash J.S."/>
            <person name="Nagesh N."/>
            <person name="Delille D."/>
            <person name="Shivaji S."/>
        </authorList>
    </citation>
    <scope>NUCLEOTIDE SEQUENCE [LARGE SCALE GENOMIC DNA]</scope>
    <source>
        <strain evidence="12 13">DD39</strain>
    </source>
</reference>
<comment type="subunit">
    <text evidence="10">Homodimer.</text>
</comment>
<evidence type="ECO:0000256" key="10">
    <source>
        <dbReference type="RuleBase" id="RU366046"/>
    </source>
</evidence>